<reference evidence="1 2" key="1">
    <citation type="journal article" date="2016" name="Nat. Commun.">
        <title>Thousands of microbial genomes shed light on interconnected biogeochemical processes in an aquifer system.</title>
        <authorList>
            <person name="Anantharaman K."/>
            <person name="Brown C.T."/>
            <person name="Hug L.A."/>
            <person name="Sharon I."/>
            <person name="Castelle C.J."/>
            <person name="Probst A.J."/>
            <person name="Thomas B.C."/>
            <person name="Singh A."/>
            <person name="Wilkins M.J."/>
            <person name="Karaoz U."/>
            <person name="Brodie E.L."/>
            <person name="Williams K.H."/>
            <person name="Hubbard S.S."/>
            <person name="Banfield J.F."/>
        </authorList>
    </citation>
    <scope>NUCLEOTIDE SEQUENCE [LARGE SCALE GENOMIC DNA]</scope>
</reference>
<dbReference type="Gene3D" id="2.160.20.10">
    <property type="entry name" value="Single-stranded right-handed beta-helix, Pectin lyase-like"/>
    <property type="match status" value="1"/>
</dbReference>
<dbReference type="EMBL" id="MHWB01000011">
    <property type="protein sequence ID" value="OHB01563.1"/>
    <property type="molecule type" value="Genomic_DNA"/>
</dbReference>
<name>A0A1G2TWL7_9BACT</name>
<accession>A0A1G2TWL7</accession>
<dbReference type="Proteomes" id="UP000177707">
    <property type="component" value="Unassembled WGS sequence"/>
</dbReference>
<dbReference type="InterPro" id="IPR011050">
    <property type="entry name" value="Pectin_lyase_fold/virulence"/>
</dbReference>
<dbReference type="GO" id="GO:0008374">
    <property type="term" value="F:O-acyltransferase activity"/>
    <property type="evidence" value="ECO:0007669"/>
    <property type="project" value="InterPro"/>
</dbReference>
<sequence length="1060" mass="114991">MVFAFLGLPSFVLADTAVSGAISSDTTWSSSGGVYVIDSSFSVATGTTLTIEPGTIIKAKTTYYGGPSIYGELVVLGTSELPIYFTSISDDSVGGDTNGDGPSVGVSGGWQGLFFKQGSTGIFDYANISYAGYGGYAYSNLNYVGIENDGGTLDIQHSNVRDNSRILFDWAIGYYPVGTGIYNKSGILSISDSVIDNNGSGIFSEFGDVTISNSIIKNNSIRGFGVVGGESITLLNNNFSGNKRTGNINITVKFIHNGNISNDINDRGFGVSGEIVEDTILNSNDLPLLIGGVSIPFGKTLTIEPGTIMKIGDGNGGGYIVVYGNLIAKGTGDLKIYFTSKKDDSVGGDTNGDGSDTIPGPKNWNAIFLESGSKADFDNVVVRYSGYNYNGEYLLGVATAIYQRGAEFLVLNSLFEQNFTTSIFQDAGTTTINHSELTNQNMGIWSRNGSITISQSSLHGNTGCAIYNQGSDIDPARVVSAQNNWWGDSSGPRDVSGSNPLGTGDCISGNILYDPFLTEDPLIEASPITTPDPVIIIPGIMGSAYKNDELVIDPILHTYDDLLATLVANGYKDGVDLFTFPYEWRDSNILSAAFLRNKINEVQTICNCDKVDLVAHSMGGLVARQYIQSNNYGDDVDQVIFLGTPHKGSVVDYIKWEAGQFVPEVFDSLMGLFFQAEALRNGYPNVFNYIHNRPIVSVQELLPTFDYLKDKDTGIVRTYPNNYPTNTFLQDLNTNIPDLLNTGLDVTNIVGNIGDDTVEKIRLIPSTHSGLWEHGEPDGFYVILGDNGLENGLGDGTVTIYGATLDNSITNENSSASHRRIPTVEENKIFNILTGKTSTTSIDNGFNISPKILMLQLLSPIDFVITAPDGNKIGKNFANGEEYNQILNAFYSGYETDEEYITILNPLDGEYKVEIQGTDNGGEYGVLTSFVSDEFATTTKTIGITEPNQITNLEVVVNNANPGGIALEKEVTLDVLINDINGAYNLNWIKDIKTRDFLIKQAKLIVKFENKKNGKYEKKVDKIIIKLLQKELDLLLKKSKISQEAYNIIKDDLNWLINNN</sequence>
<dbReference type="InterPro" id="IPR003386">
    <property type="entry name" value="LACT/PDAT_acylTrfase"/>
</dbReference>
<proteinExistence type="predicted"/>
<dbReference type="Gene3D" id="3.40.50.1820">
    <property type="entry name" value="alpha/beta hydrolase"/>
    <property type="match status" value="1"/>
</dbReference>
<dbReference type="STRING" id="1802758.A3A96_02720"/>
<dbReference type="SUPFAM" id="SSF53474">
    <property type="entry name" value="alpha/beta-Hydrolases"/>
    <property type="match status" value="1"/>
</dbReference>
<dbReference type="SUPFAM" id="SSF51126">
    <property type="entry name" value="Pectin lyase-like"/>
    <property type="match status" value="1"/>
</dbReference>
<evidence type="ECO:0008006" key="3">
    <source>
        <dbReference type="Google" id="ProtNLM"/>
    </source>
</evidence>
<dbReference type="AlphaFoldDB" id="A0A1G2TWL7"/>
<dbReference type="Pfam" id="PF02450">
    <property type="entry name" value="LCAT"/>
    <property type="match status" value="1"/>
</dbReference>
<gene>
    <name evidence="1" type="ORF">A3A96_02720</name>
</gene>
<dbReference type="InterPro" id="IPR012334">
    <property type="entry name" value="Pectin_lyas_fold"/>
</dbReference>
<dbReference type="InterPro" id="IPR029058">
    <property type="entry name" value="AB_hydrolase_fold"/>
</dbReference>
<protein>
    <recommendedName>
        <fullName evidence="3">Right handed beta helix domain-containing protein</fullName>
    </recommendedName>
</protein>
<organism evidence="1 2">
    <name type="scientific">Candidatus Zambryskibacteria bacterium RIFCSPLOWO2_01_FULL_39_39</name>
    <dbReference type="NCBI Taxonomy" id="1802758"/>
    <lineage>
        <taxon>Bacteria</taxon>
        <taxon>Candidatus Zambryskiibacteriota</taxon>
    </lineage>
</organism>
<dbReference type="GO" id="GO:0006629">
    <property type="term" value="P:lipid metabolic process"/>
    <property type="evidence" value="ECO:0007669"/>
    <property type="project" value="InterPro"/>
</dbReference>
<dbReference type="PANTHER" id="PTHR11440">
    <property type="entry name" value="LECITHIN-CHOLESTEROL ACYLTRANSFERASE-RELATED"/>
    <property type="match status" value="1"/>
</dbReference>
<comment type="caution">
    <text evidence="1">The sequence shown here is derived from an EMBL/GenBank/DDBJ whole genome shotgun (WGS) entry which is preliminary data.</text>
</comment>
<evidence type="ECO:0000313" key="2">
    <source>
        <dbReference type="Proteomes" id="UP000177707"/>
    </source>
</evidence>
<evidence type="ECO:0000313" key="1">
    <source>
        <dbReference type="EMBL" id="OHB01563.1"/>
    </source>
</evidence>